<dbReference type="RefSeq" id="XP_047762097.1">
    <property type="nucleotide sequence ID" value="XM_047905500.1"/>
</dbReference>
<sequence>MASKDTSTARSDAEKTIRNAAVDALQHGQDPEKPSIPSSAVDGVMKDVLGQTSEGDKKMTEKDTTELKSNEQ</sequence>
<feature type="region of interest" description="Disordered" evidence="1">
    <location>
        <begin position="1"/>
        <end position="72"/>
    </location>
</feature>
<name>A0A9Q8P9A0_PASFU</name>
<gene>
    <name evidence="2" type="ORF">CLAFUR5_06352</name>
</gene>
<dbReference type="Proteomes" id="UP000756132">
    <property type="component" value="Chromosome 5"/>
</dbReference>
<proteinExistence type="predicted"/>
<evidence type="ECO:0000256" key="1">
    <source>
        <dbReference type="SAM" id="MobiDB-lite"/>
    </source>
</evidence>
<dbReference type="AlphaFoldDB" id="A0A9Q8P9A0"/>
<dbReference type="GeneID" id="71986230"/>
<dbReference type="EMBL" id="CP090167">
    <property type="protein sequence ID" value="UJO17731.1"/>
    <property type="molecule type" value="Genomic_DNA"/>
</dbReference>
<dbReference type="KEGG" id="ffu:CLAFUR5_06352"/>
<reference evidence="2" key="2">
    <citation type="journal article" date="2022" name="Microb. Genom.">
        <title>A chromosome-scale genome assembly of the tomato pathogen Cladosporium fulvum reveals a compartmentalized genome architecture and the presence of a dispensable chromosome.</title>
        <authorList>
            <person name="Zaccaron A.Z."/>
            <person name="Chen L.H."/>
            <person name="Samaras A."/>
            <person name="Stergiopoulos I."/>
        </authorList>
    </citation>
    <scope>NUCLEOTIDE SEQUENCE</scope>
    <source>
        <strain evidence="2">Race5_Kim</strain>
    </source>
</reference>
<evidence type="ECO:0000313" key="2">
    <source>
        <dbReference type="EMBL" id="UJO17731.1"/>
    </source>
</evidence>
<accession>A0A9Q8P9A0</accession>
<keyword evidence="3" id="KW-1185">Reference proteome</keyword>
<protein>
    <submittedName>
        <fullName evidence="2">Uncharacterized protein</fullName>
    </submittedName>
</protein>
<feature type="compositionally biased region" description="Polar residues" evidence="1">
    <location>
        <begin position="1"/>
        <end position="10"/>
    </location>
</feature>
<reference evidence="2" key="1">
    <citation type="submission" date="2021-12" db="EMBL/GenBank/DDBJ databases">
        <authorList>
            <person name="Zaccaron A."/>
            <person name="Stergiopoulos I."/>
        </authorList>
    </citation>
    <scope>NUCLEOTIDE SEQUENCE</scope>
    <source>
        <strain evidence="2">Race5_Kim</strain>
    </source>
</reference>
<feature type="compositionally biased region" description="Basic and acidic residues" evidence="1">
    <location>
        <begin position="54"/>
        <end position="72"/>
    </location>
</feature>
<organism evidence="2 3">
    <name type="scientific">Passalora fulva</name>
    <name type="common">Tomato leaf mold</name>
    <name type="synonym">Cladosporium fulvum</name>
    <dbReference type="NCBI Taxonomy" id="5499"/>
    <lineage>
        <taxon>Eukaryota</taxon>
        <taxon>Fungi</taxon>
        <taxon>Dikarya</taxon>
        <taxon>Ascomycota</taxon>
        <taxon>Pezizomycotina</taxon>
        <taxon>Dothideomycetes</taxon>
        <taxon>Dothideomycetidae</taxon>
        <taxon>Mycosphaerellales</taxon>
        <taxon>Mycosphaerellaceae</taxon>
        <taxon>Fulvia</taxon>
    </lineage>
</organism>
<evidence type="ECO:0000313" key="3">
    <source>
        <dbReference type="Proteomes" id="UP000756132"/>
    </source>
</evidence>